<dbReference type="RefSeq" id="WP_074643439.1">
    <property type="nucleotide sequence ID" value="NZ_CAKJXA010000079.1"/>
</dbReference>
<dbReference type="EMBL" id="NFEM01000073">
    <property type="protein sequence ID" value="OUA02579.1"/>
    <property type="molecule type" value="Genomic_DNA"/>
</dbReference>
<comment type="caution">
    <text evidence="1">The sequence shown here is derived from an EMBL/GenBank/DDBJ whole genome shotgun (WGS) entry which is preliminary data.</text>
</comment>
<organism evidence="1 2">
    <name type="scientific">Bacillus thuringiensis</name>
    <dbReference type="NCBI Taxonomy" id="1428"/>
    <lineage>
        <taxon>Bacteria</taxon>
        <taxon>Bacillati</taxon>
        <taxon>Bacillota</taxon>
        <taxon>Bacilli</taxon>
        <taxon>Bacillales</taxon>
        <taxon>Bacillaceae</taxon>
        <taxon>Bacillus</taxon>
        <taxon>Bacillus cereus group</taxon>
    </lineage>
</organism>
<evidence type="ECO:0000313" key="1">
    <source>
        <dbReference type="EMBL" id="OUA02579.1"/>
    </source>
</evidence>
<dbReference type="Proteomes" id="UP000194551">
    <property type="component" value="Unassembled WGS sequence"/>
</dbReference>
<reference evidence="1 2" key="1">
    <citation type="submission" date="2016-10" db="EMBL/GenBank/DDBJ databases">
        <title>Comparative genomics of Bacillus thuringiensis reveals a path to pathogens against multiple invertebrate hosts.</title>
        <authorList>
            <person name="Zheng J."/>
            <person name="Gao Q."/>
            <person name="Liu H."/>
            <person name="Peng D."/>
            <person name="Ruan L."/>
            <person name="Sun M."/>
        </authorList>
    </citation>
    <scope>NUCLEOTIDE SEQUENCE [LARGE SCALE GENOMIC DNA]</scope>
    <source>
        <strain evidence="1">HD5</strain>
    </source>
</reference>
<sequence length="168" mass="19531">MKSPYDFYITPKEYEEAEKNGISYDLLTRRVRNLGWDKHTAMTKPSRHNATGWNKVKEIALKNGISRPTYVARMKRNWRLIDAISKPPIDKYQALKLAEQANSKCQNKALTDKQEEIALSNGVCYRLARDRIRVLKWSLEDAITTPPLTSEECGRRGKEASYWNELRL</sequence>
<evidence type="ECO:0000313" key="2">
    <source>
        <dbReference type="Proteomes" id="UP000194551"/>
    </source>
</evidence>
<proteinExistence type="predicted"/>
<protein>
    <submittedName>
        <fullName evidence="1">Uncharacterized protein</fullName>
    </submittedName>
</protein>
<dbReference type="AlphaFoldDB" id="A0A9X6Q321"/>
<gene>
    <name evidence="1" type="ORF">BK774_15500</name>
</gene>
<accession>A0A9X6Q321</accession>
<name>A0A9X6Q321_BACTU</name>